<reference evidence="13 14" key="1">
    <citation type="submission" date="2016-05" db="EMBL/GenBank/DDBJ databases">
        <title>Nuclear genome of Blastocystis sp. subtype 1 NandII.</title>
        <authorList>
            <person name="Gentekaki E."/>
            <person name="Curtis B."/>
            <person name="Stairs C."/>
            <person name="Eme L."/>
            <person name="Herman E."/>
            <person name="Klimes V."/>
            <person name="Arias M.C."/>
            <person name="Elias M."/>
            <person name="Hilliou F."/>
            <person name="Klute M."/>
            <person name="Malik S.-B."/>
            <person name="Pightling A."/>
            <person name="Rachubinski R."/>
            <person name="Salas D."/>
            <person name="Schlacht A."/>
            <person name="Suga H."/>
            <person name="Archibald J."/>
            <person name="Ball S.G."/>
            <person name="Clark G."/>
            <person name="Dacks J."/>
            <person name="Van Der Giezen M."/>
            <person name="Tsaousis A."/>
            <person name="Roger A."/>
        </authorList>
    </citation>
    <scope>NUCLEOTIDE SEQUENCE [LARGE SCALE GENOMIC DNA]</scope>
    <source>
        <strain evidence="14">ATCC 50177 / NandII</strain>
    </source>
</reference>
<dbReference type="Pfam" id="PF17146">
    <property type="entry name" value="PIN_6"/>
    <property type="match status" value="1"/>
</dbReference>
<dbReference type="GO" id="GO:0005737">
    <property type="term" value="C:cytoplasm"/>
    <property type="evidence" value="ECO:0007669"/>
    <property type="project" value="UniProtKB-ARBA"/>
</dbReference>
<dbReference type="InterPro" id="IPR033411">
    <property type="entry name" value="Ribonuclease_PIN"/>
</dbReference>
<evidence type="ECO:0000256" key="5">
    <source>
        <dbReference type="ARBA" id="ARBA00022801"/>
    </source>
</evidence>
<evidence type="ECO:0000256" key="3">
    <source>
        <dbReference type="ARBA" id="ARBA00022722"/>
    </source>
</evidence>
<keyword evidence="5" id="KW-0378">Hydrolase</keyword>
<dbReference type="GO" id="GO:0030688">
    <property type="term" value="C:preribosome, small subunit precursor"/>
    <property type="evidence" value="ECO:0007669"/>
    <property type="project" value="TreeGrafter"/>
</dbReference>
<protein>
    <submittedName>
        <fullName evidence="13">RNA-binding protein NOB1</fullName>
    </submittedName>
</protein>
<dbReference type="EMBL" id="LXWW01000021">
    <property type="protein sequence ID" value="OAO17704.1"/>
    <property type="molecule type" value="Genomic_DNA"/>
</dbReference>
<dbReference type="InterPro" id="IPR014881">
    <property type="entry name" value="NOB1_Zn-bd"/>
</dbReference>
<comment type="subcellular location">
    <subcellularLocation>
        <location evidence="1">Nucleus</location>
    </subcellularLocation>
</comment>
<keyword evidence="4 8" id="KW-0479">Metal-binding</keyword>
<feature type="compositionally biased region" description="Low complexity" evidence="11">
    <location>
        <begin position="174"/>
        <end position="189"/>
    </location>
</feature>
<dbReference type="Gene3D" id="6.20.210.10">
    <property type="entry name" value="Nin one binding (NOB1), Zn-ribbon-like"/>
    <property type="match status" value="1"/>
</dbReference>
<feature type="zinc finger region" description="C3H1-type" evidence="10">
    <location>
        <begin position="128"/>
        <end position="156"/>
    </location>
</feature>
<evidence type="ECO:0000256" key="1">
    <source>
        <dbReference type="ARBA" id="ARBA00004123"/>
    </source>
</evidence>
<dbReference type="PIRSF" id="PIRSF037125">
    <property type="entry name" value="D-site_20S_pre-rRNA_nuclease"/>
    <property type="match status" value="1"/>
</dbReference>
<evidence type="ECO:0000256" key="10">
    <source>
        <dbReference type="PROSITE-ProRule" id="PRU00723"/>
    </source>
</evidence>
<dbReference type="InterPro" id="IPR036283">
    <property type="entry name" value="NOB1_Zf-like_sf"/>
</dbReference>
<dbReference type="AlphaFoldDB" id="A0A196SPG1"/>
<dbReference type="GO" id="GO:0004521">
    <property type="term" value="F:RNA endonuclease activity"/>
    <property type="evidence" value="ECO:0007669"/>
    <property type="project" value="UniProtKB-UniRule"/>
</dbReference>
<name>A0A196SPG1_BLAHN</name>
<keyword evidence="6 8" id="KW-0862">Zinc</keyword>
<evidence type="ECO:0000256" key="11">
    <source>
        <dbReference type="SAM" id="MobiDB-lite"/>
    </source>
</evidence>
<keyword evidence="14" id="KW-1185">Reference proteome</keyword>
<feature type="region of interest" description="Disordered" evidence="11">
    <location>
        <begin position="221"/>
        <end position="314"/>
    </location>
</feature>
<dbReference type="PANTHER" id="PTHR12814:SF2">
    <property type="entry name" value="RNA-BINDING PROTEIN NOB1"/>
    <property type="match status" value="1"/>
</dbReference>
<proteinExistence type="inferred from homology"/>
<evidence type="ECO:0000256" key="2">
    <source>
        <dbReference type="ARBA" id="ARBA00005858"/>
    </source>
</evidence>
<evidence type="ECO:0000256" key="6">
    <source>
        <dbReference type="ARBA" id="ARBA00022833"/>
    </source>
</evidence>
<dbReference type="CDD" id="cd09876">
    <property type="entry name" value="PIN_Nob1-like"/>
    <property type="match status" value="1"/>
</dbReference>
<organism evidence="13 14">
    <name type="scientific">Blastocystis sp. subtype 1 (strain ATCC 50177 / NandII)</name>
    <dbReference type="NCBI Taxonomy" id="478820"/>
    <lineage>
        <taxon>Eukaryota</taxon>
        <taxon>Sar</taxon>
        <taxon>Stramenopiles</taxon>
        <taxon>Bigyra</taxon>
        <taxon>Opalozoa</taxon>
        <taxon>Opalinata</taxon>
        <taxon>Blastocystidae</taxon>
        <taxon>Blastocystis</taxon>
    </lineage>
</organism>
<dbReference type="PROSITE" id="PS50103">
    <property type="entry name" value="ZF_C3H1"/>
    <property type="match status" value="1"/>
</dbReference>
<keyword evidence="3" id="KW-0540">Nuclease</keyword>
<feature type="compositionally biased region" description="Acidic residues" evidence="11">
    <location>
        <begin position="263"/>
        <end position="291"/>
    </location>
</feature>
<dbReference type="GO" id="GO:0030490">
    <property type="term" value="P:maturation of SSU-rRNA"/>
    <property type="evidence" value="ECO:0007669"/>
    <property type="project" value="TreeGrafter"/>
</dbReference>
<dbReference type="OrthoDB" id="446759at2759"/>
<comment type="similarity">
    <text evidence="2 8">Belongs to the NOB1 family.</text>
</comment>
<keyword evidence="7 8" id="KW-0539">Nucleus</keyword>
<dbReference type="GO" id="GO:0031981">
    <property type="term" value="C:nuclear lumen"/>
    <property type="evidence" value="ECO:0007669"/>
    <property type="project" value="UniProtKB-ARBA"/>
</dbReference>
<feature type="binding site" evidence="9">
    <location>
        <position position="391"/>
    </location>
    <ligand>
        <name>Zn(2+)</name>
        <dbReference type="ChEBI" id="CHEBI:29105"/>
    </ligand>
</feature>
<feature type="binding site" evidence="9">
    <location>
        <position position="388"/>
    </location>
    <ligand>
        <name>Zn(2+)</name>
        <dbReference type="ChEBI" id="CHEBI:29105"/>
    </ligand>
</feature>
<evidence type="ECO:0000313" key="13">
    <source>
        <dbReference type="EMBL" id="OAO17704.1"/>
    </source>
</evidence>
<feature type="domain" description="C3H1-type" evidence="12">
    <location>
        <begin position="128"/>
        <end position="156"/>
    </location>
</feature>
<feature type="binding site" evidence="9">
    <location>
        <position position="403"/>
    </location>
    <ligand>
        <name>Zn(2+)</name>
        <dbReference type="ChEBI" id="CHEBI:29105"/>
    </ligand>
</feature>
<dbReference type="Gene3D" id="3.40.50.1010">
    <property type="entry name" value="5'-nuclease"/>
    <property type="match status" value="1"/>
</dbReference>
<dbReference type="InterPro" id="IPR000571">
    <property type="entry name" value="Znf_CCCH"/>
</dbReference>
<evidence type="ECO:0000313" key="14">
    <source>
        <dbReference type="Proteomes" id="UP000078348"/>
    </source>
</evidence>
<keyword evidence="10" id="KW-0863">Zinc-finger</keyword>
<sequence>MQNNKYKALVLDSGVFIHGASVANSAETFYSIEEVMREVRDKQARGLLQRFPFEIVIRQPSPEAIQAIEKFAKATGEFPRLAQTDLLVMALTYDLQKEIGGLKDINVVPLLDRKRIMDVNDKRIVGVNVSAEPCRLFGTPEGCHYGNECIFRHPGDFERDEVRERIPTPKVEASEAAASSVSSPLSAGPSAPPKRWNVVKTVPNLFSGDDRFPTLGALPRQEKTAEEEEVKALFSLPAKPAETATEEIAEEKAEADEKAAEVKEEEENEEESEEHSDDSSEEEHSDNDSEEEHATPQPSGSRIHTSSTLVSHDTEADGGEWIDSASLSSFYSNQQTASAEEPEEDLSHCVACCTGDYSVQNVLLQMNFRVLSYDNKRITQLRVYTRRCRDCFSVCHDDTKLFCPDCGHPSLARVPVFVMKGGIVRIATAFQSKSLRGTKYSIGKNADLLLCEDQLKQGKWKQRLQKMKKASREGCLFGDVGAESLGLENSKGRSQQDLMDQIVIGFGRKNPNAMRGREKRGKKKAKKASRY</sequence>
<feature type="region of interest" description="Disordered" evidence="11">
    <location>
        <begin position="509"/>
        <end position="531"/>
    </location>
</feature>
<feature type="binding site" evidence="9">
    <location>
        <position position="406"/>
    </location>
    <ligand>
        <name>Zn(2+)</name>
        <dbReference type="ChEBI" id="CHEBI:29105"/>
    </ligand>
</feature>
<feature type="compositionally biased region" description="Basic residues" evidence="11">
    <location>
        <begin position="517"/>
        <end position="531"/>
    </location>
</feature>
<dbReference type="GO" id="GO:0008270">
    <property type="term" value="F:zinc ion binding"/>
    <property type="evidence" value="ECO:0007669"/>
    <property type="project" value="UniProtKB-KW"/>
</dbReference>
<evidence type="ECO:0000259" key="12">
    <source>
        <dbReference type="PROSITE" id="PS50103"/>
    </source>
</evidence>
<feature type="compositionally biased region" description="Polar residues" evidence="11">
    <location>
        <begin position="296"/>
        <end position="311"/>
    </location>
</feature>
<evidence type="ECO:0000256" key="7">
    <source>
        <dbReference type="ARBA" id="ARBA00023242"/>
    </source>
</evidence>
<evidence type="ECO:0000256" key="8">
    <source>
        <dbReference type="PIRNR" id="PIRNR037125"/>
    </source>
</evidence>
<evidence type="ECO:0000256" key="4">
    <source>
        <dbReference type="ARBA" id="ARBA00022723"/>
    </source>
</evidence>
<dbReference type="STRING" id="478820.A0A196SPG1"/>
<feature type="region of interest" description="Disordered" evidence="11">
    <location>
        <begin position="170"/>
        <end position="196"/>
    </location>
</feature>
<dbReference type="PANTHER" id="PTHR12814">
    <property type="entry name" value="RNA-BINDING PROTEIN NOB1"/>
    <property type="match status" value="1"/>
</dbReference>
<comment type="caution">
    <text evidence="13">The sequence shown here is derived from an EMBL/GenBank/DDBJ whole genome shotgun (WGS) entry which is preliminary data.</text>
</comment>
<dbReference type="FunFam" id="3.40.50.1010:FF:000020">
    <property type="entry name" value="20S-pre-rRNA D-site endonuclease NOB1"/>
    <property type="match status" value="1"/>
</dbReference>
<dbReference type="InterPro" id="IPR039907">
    <property type="entry name" value="NOB1"/>
</dbReference>
<feature type="compositionally biased region" description="Basic and acidic residues" evidence="11">
    <location>
        <begin position="250"/>
        <end position="262"/>
    </location>
</feature>
<dbReference type="Pfam" id="PF08772">
    <property type="entry name" value="Zn_ribbon_NOB1"/>
    <property type="match status" value="1"/>
</dbReference>
<dbReference type="SUPFAM" id="SSF144206">
    <property type="entry name" value="NOB1 zinc finger-like"/>
    <property type="match status" value="1"/>
</dbReference>
<dbReference type="GO" id="GO:0016787">
    <property type="term" value="F:hydrolase activity"/>
    <property type="evidence" value="ECO:0007669"/>
    <property type="project" value="UniProtKB-KW"/>
</dbReference>
<evidence type="ECO:0000256" key="9">
    <source>
        <dbReference type="PIRSR" id="PIRSR037125-1"/>
    </source>
</evidence>
<gene>
    <name evidence="13" type="ORF">AV274_0580</name>
</gene>
<dbReference type="Proteomes" id="UP000078348">
    <property type="component" value="Unassembled WGS sequence"/>
</dbReference>
<accession>A0A196SPG1</accession>
<dbReference type="InterPro" id="IPR017117">
    <property type="entry name" value="Nob1_euk"/>
</dbReference>